<keyword evidence="2" id="KW-1185">Reference proteome</keyword>
<gene>
    <name evidence="1" type="ORF">E5288_WYG013749</name>
</gene>
<sequence length="77" mass="8742">MKELESPLGKLDNEKKDLIQNDLAALYHFHSKHFQFPKNDILVVLFIQVNCHGFTIEDEELSLLGSAIFADLAPMSL</sequence>
<evidence type="ECO:0000313" key="1">
    <source>
        <dbReference type="EMBL" id="MXQ80110.1"/>
    </source>
</evidence>
<comment type="caution">
    <text evidence="1">The sequence shown here is derived from an EMBL/GenBank/DDBJ whole genome shotgun (WGS) entry which is preliminary data.</text>
</comment>
<dbReference type="Proteomes" id="UP000322234">
    <property type="component" value="Unassembled WGS sequence"/>
</dbReference>
<dbReference type="AlphaFoldDB" id="A0A6B0QSU9"/>
<organism evidence="1 2">
    <name type="scientific">Bos mutus</name>
    <name type="common">wild yak</name>
    <dbReference type="NCBI Taxonomy" id="72004"/>
    <lineage>
        <taxon>Eukaryota</taxon>
        <taxon>Metazoa</taxon>
        <taxon>Chordata</taxon>
        <taxon>Craniata</taxon>
        <taxon>Vertebrata</taxon>
        <taxon>Euteleostomi</taxon>
        <taxon>Mammalia</taxon>
        <taxon>Eutheria</taxon>
        <taxon>Laurasiatheria</taxon>
        <taxon>Artiodactyla</taxon>
        <taxon>Ruminantia</taxon>
        <taxon>Pecora</taxon>
        <taxon>Bovidae</taxon>
        <taxon>Bovinae</taxon>
        <taxon>Bos</taxon>
    </lineage>
</organism>
<dbReference type="EMBL" id="VBQZ03000003">
    <property type="protein sequence ID" value="MXQ80110.1"/>
    <property type="molecule type" value="Genomic_DNA"/>
</dbReference>
<reference evidence="1" key="1">
    <citation type="submission" date="2019-10" db="EMBL/GenBank/DDBJ databases">
        <title>The sequence and de novo assembly of the wild yak genome.</title>
        <authorList>
            <person name="Liu Y."/>
        </authorList>
    </citation>
    <scope>NUCLEOTIDE SEQUENCE [LARGE SCALE GENOMIC DNA]</scope>
    <source>
        <strain evidence="1">WY2019</strain>
    </source>
</reference>
<accession>A0A6B0QSU9</accession>
<protein>
    <submittedName>
        <fullName evidence="1">Uncharacterized protein</fullName>
    </submittedName>
</protein>
<dbReference type="Gene3D" id="1.10.220.160">
    <property type="match status" value="1"/>
</dbReference>
<evidence type="ECO:0000313" key="2">
    <source>
        <dbReference type="Proteomes" id="UP000322234"/>
    </source>
</evidence>
<proteinExistence type="predicted"/>
<name>A0A6B0QSU9_9CETA</name>